<protein>
    <submittedName>
        <fullName evidence="1">Tail assembly chaperone</fullName>
    </submittedName>
    <submittedName>
        <fullName evidence="2">Tail fiber assembly protein</fullName>
    </submittedName>
</protein>
<reference evidence="2" key="2">
    <citation type="journal article" date="2017" name="PLoS ONE">
        <title>Genomic and phenotypic characterisation of fluoroquinolone resistance mechanisms in Enterobacteriaceae in Durban, South Africa.</title>
        <authorList>
            <person name="Osei Sekyere J."/>
            <person name="Amoako D.G."/>
        </authorList>
    </citation>
    <scope>NUCLEOTIDE SEQUENCE</scope>
    <source>
        <strain evidence="2">945174350</strain>
    </source>
</reference>
<dbReference type="EMBL" id="LJEX02000136">
    <property type="protein sequence ID" value="OCO80442.1"/>
    <property type="molecule type" value="Genomic_DNA"/>
</dbReference>
<proteinExistence type="predicted"/>
<dbReference type="InterPro" id="IPR051220">
    <property type="entry name" value="TFA_Chaperone"/>
</dbReference>
<reference evidence="1 4" key="3">
    <citation type="submission" date="2018-05" db="EMBL/GenBank/DDBJ databases">
        <title>Klebsiella quasipneumonaiae provides a window into carbapenemase gene transfer, plasmid rearrangements and nosocomial acquisition from the hospital environment.</title>
        <authorList>
            <person name="Mathers A.J."/>
            <person name="Vegesana K."/>
            <person name="Stoesser N."/>
            <person name="Crook D."/>
            <person name="Vaughan A."/>
            <person name="Barry K."/>
            <person name="Parikh H."/>
            <person name="Sebra R."/>
            <person name="Kotay S."/>
            <person name="Walker A.S."/>
            <person name="Sheppard A.E."/>
        </authorList>
    </citation>
    <scope>NUCLEOTIDE SEQUENCE [LARGE SCALE GENOMIC DNA]</scope>
    <source>
        <strain evidence="1 4">CAV1761</strain>
    </source>
</reference>
<gene>
    <name evidence="2" type="ORF">AN695_0206075</name>
    <name evidence="1" type="ORF">DKC05_24855</name>
</gene>
<dbReference type="RefSeq" id="WP_047730377.1">
    <property type="nucleotide sequence ID" value="NZ_CADDTT010000054.1"/>
</dbReference>
<reference evidence="3" key="1">
    <citation type="submission" date="2016-04" db="EMBL/GenBank/DDBJ databases">
        <authorList>
            <person name="Osei Sekyere J."/>
            <person name="Sivertsen A."/>
            <person name="Pedersen A.T."/>
            <person name="Sundsfjord A."/>
        </authorList>
    </citation>
    <scope>NUCLEOTIDE SEQUENCE [LARGE SCALE GENOMIC DNA]</scope>
    <source>
        <strain evidence="3">945174350</strain>
    </source>
</reference>
<sequence length="179" mass="20075">MNQYGPFKLYTPLPGTPAGEMANRIKAQFICTPDKQDWYELQKSFARNTLKVVYAENGVITQASDDASTLWPVDASVAEIPTEQIPKGFALPLAGADWQYNGQRVVPRVYTPEEQRAMAERRKQALMAEAESVLAPLERAVRLGMATNGEKSRLNAWEIYSVKLSRVDTNNAEWPTKPE</sequence>
<dbReference type="AlphaFoldDB" id="A0A2F0P8J7"/>
<dbReference type="EMBL" id="CP029449">
    <property type="protein sequence ID" value="AWL70648.1"/>
    <property type="molecule type" value="Genomic_DNA"/>
</dbReference>
<dbReference type="InterPro" id="IPR003458">
    <property type="entry name" value="Phage_T4_Gp38_tail_assem"/>
</dbReference>
<evidence type="ECO:0000313" key="4">
    <source>
        <dbReference type="Proteomes" id="UP000245399"/>
    </source>
</evidence>
<dbReference type="Pfam" id="PF02413">
    <property type="entry name" value="Caudo_TAP"/>
    <property type="match status" value="1"/>
</dbReference>
<dbReference type="PANTHER" id="PTHR34413">
    <property type="entry name" value="PROPHAGE TAIL FIBER ASSEMBLY PROTEIN HOMOLOG TFAE-RELATED-RELATED"/>
    <property type="match status" value="1"/>
</dbReference>
<dbReference type="Proteomes" id="UP000245399">
    <property type="component" value="Chromosome"/>
</dbReference>
<evidence type="ECO:0000313" key="2">
    <source>
        <dbReference type="EMBL" id="OCO80442.1"/>
    </source>
</evidence>
<dbReference type="PANTHER" id="PTHR34413:SF2">
    <property type="entry name" value="PROPHAGE TAIL FIBER ASSEMBLY PROTEIN HOMOLOG TFAE-RELATED"/>
    <property type="match status" value="1"/>
</dbReference>
<dbReference type="Proteomes" id="UP000050489">
    <property type="component" value="Unassembled WGS sequence"/>
</dbReference>
<organism evidence="2 3">
    <name type="scientific">Serratia marcescens</name>
    <dbReference type="NCBI Taxonomy" id="615"/>
    <lineage>
        <taxon>Bacteria</taxon>
        <taxon>Pseudomonadati</taxon>
        <taxon>Pseudomonadota</taxon>
        <taxon>Gammaproteobacteria</taxon>
        <taxon>Enterobacterales</taxon>
        <taxon>Yersiniaceae</taxon>
        <taxon>Serratia</taxon>
    </lineage>
</organism>
<evidence type="ECO:0000313" key="3">
    <source>
        <dbReference type="Proteomes" id="UP000050489"/>
    </source>
</evidence>
<accession>A0A2F0P8J7</accession>
<name>A0A2F0P8J7_SERMA</name>
<evidence type="ECO:0000313" key="1">
    <source>
        <dbReference type="EMBL" id="AWL70648.1"/>
    </source>
</evidence>